<comment type="subcellular location">
    <subcellularLocation>
        <location evidence="10">Cell inner membrane</location>
        <topology evidence="10">Multi-pass membrane protein</topology>
    </subcellularLocation>
    <subcellularLocation>
        <location evidence="1">Cell membrane</location>
        <topology evidence="1">Multi-pass membrane protein</topology>
    </subcellularLocation>
</comment>
<evidence type="ECO:0000256" key="3">
    <source>
        <dbReference type="ARBA" id="ARBA00022692"/>
    </source>
</evidence>
<evidence type="ECO:0000256" key="4">
    <source>
        <dbReference type="ARBA" id="ARBA00022960"/>
    </source>
</evidence>
<evidence type="ECO:0000313" key="12">
    <source>
        <dbReference type="EMBL" id="SFF66139.1"/>
    </source>
</evidence>
<evidence type="ECO:0000256" key="2">
    <source>
        <dbReference type="ARBA" id="ARBA00022475"/>
    </source>
</evidence>
<feature type="transmembrane region" description="Helical" evidence="10">
    <location>
        <begin position="412"/>
        <end position="431"/>
    </location>
</feature>
<evidence type="ECO:0000256" key="6">
    <source>
        <dbReference type="ARBA" id="ARBA00022989"/>
    </source>
</evidence>
<dbReference type="Pfam" id="PF03023">
    <property type="entry name" value="MurJ"/>
    <property type="match status" value="1"/>
</dbReference>
<feature type="transmembrane region" description="Helical" evidence="10">
    <location>
        <begin position="187"/>
        <end position="207"/>
    </location>
</feature>
<feature type="transmembrane region" description="Helical" evidence="10">
    <location>
        <begin position="312"/>
        <end position="332"/>
    </location>
</feature>
<evidence type="ECO:0000256" key="10">
    <source>
        <dbReference type="HAMAP-Rule" id="MF_02078"/>
    </source>
</evidence>
<feature type="transmembrane region" description="Helical" evidence="10">
    <location>
        <begin position="386"/>
        <end position="406"/>
    </location>
</feature>
<dbReference type="NCBIfam" id="TIGR01695">
    <property type="entry name" value="murJ_mviN"/>
    <property type="match status" value="1"/>
</dbReference>
<keyword evidence="10 11" id="KW-0813">Transport</keyword>
<dbReference type="GO" id="GO:0009252">
    <property type="term" value="P:peptidoglycan biosynthetic process"/>
    <property type="evidence" value="ECO:0007669"/>
    <property type="project" value="UniProtKB-UniRule"/>
</dbReference>
<comment type="pathway">
    <text evidence="10">Cell wall biogenesis; peptidoglycan biosynthesis.</text>
</comment>
<dbReference type="HAMAP" id="MF_02078">
    <property type="entry name" value="MurJ_MviN"/>
    <property type="match status" value="1"/>
</dbReference>
<feature type="transmembrane region" description="Helical" evidence="10">
    <location>
        <begin position="136"/>
        <end position="156"/>
    </location>
</feature>
<keyword evidence="13" id="KW-1185">Reference proteome</keyword>
<proteinExistence type="inferred from homology"/>
<dbReference type="EMBL" id="FOOC01000019">
    <property type="protein sequence ID" value="SFF66139.1"/>
    <property type="molecule type" value="Genomic_DNA"/>
</dbReference>
<dbReference type="GO" id="GO:0034204">
    <property type="term" value="P:lipid translocation"/>
    <property type="evidence" value="ECO:0007669"/>
    <property type="project" value="TreeGrafter"/>
</dbReference>
<comment type="function">
    <text evidence="8 10 11">Involved in peptidoglycan biosynthesis. Transports lipid-linked peptidoglycan precursors from the inner to the outer leaflet of the cytoplasmic membrane.</text>
</comment>
<dbReference type="GO" id="GO:0071555">
    <property type="term" value="P:cell wall organization"/>
    <property type="evidence" value="ECO:0007669"/>
    <property type="project" value="UniProtKB-UniRule"/>
</dbReference>
<reference evidence="12 13" key="1">
    <citation type="submission" date="2016-10" db="EMBL/GenBank/DDBJ databases">
        <authorList>
            <person name="de Groot N.N."/>
        </authorList>
    </citation>
    <scope>NUCLEOTIDE SEQUENCE [LARGE SCALE GENOMIC DNA]</scope>
    <source>
        <strain evidence="12 13">DSM 23609</strain>
    </source>
</reference>
<dbReference type="PRINTS" id="PR01806">
    <property type="entry name" value="VIRFACTRMVIN"/>
</dbReference>
<keyword evidence="5 10" id="KW-0573">Peptidoglycan synthesis</keyword>
<dbReference type="Proteomes" id="UP000199771">
    <property type="component" value="Unassembled WGS sequence"/>
</dbReference>
<keyword evidence="4 10" id="KW-0133">Cell shape</keyword>
<gene>
    <name evidence="10" type="primary">murJ</name>
    <name evidence="12" type="ORF">SAMN04488120_11921</name>
</gene>
<dbReference type="PANTHER" id="PTHR47019">
    <property type="entry name" value="LIPID II FLIPPASE MURJ"/>
    <property type="match status" value="1"/>
</dbReference>
<feature type="transmembrane region" description="Helical" evidence="10">
    <location>
        <begin position="272"/>
        <end position="291"/>
    </location>
</feature>
<feature type="transmembrane region" description="Helical" evidence="10">
    <location>
        <begin position="352"/>
        <end position="374"/>
    </location>
</feature>
<protein>
    <recommendedName>
        <fullName evidence="10">Probable lipid II flippase MurJ</fullName>
    </recommendedName>
</protein>
<dbReference type="InterPro" id="IPR051050">
    <property type="entry name" value="Lipid_II_flippase_MurJ/MviN"/>
</dbReference>
<dbReference type="PIRSF" id="PIRSF002869">
    <property type="entry name" value="MviN"/>
    <property type="match status" value="1"/>
</dbReference>
<name>A0A1I2KIL9_9GAMM</name>
<feature type="transmembrane region" description="Helical" evidence="10">
    <location>
        <begin position="227"/>
        <end position="252"/>
    </location>
</feature>
<dbReference type="InterPro" id="IPR004268">
    <property type="entry name" value="MurJ"/>
</dbReference>
<accession>A0A1I2KIL9</accession>
<evidence type="ECO:0000256" key="5">
    <source>
        <dbReference type="ARBA" id="ARBA00022984"/>
    </source>
</evidence>
<keyword evidence="6 10" id="KW-1133">Transmembrane helix</keyword>
<feature type="transmembrane region" description="Helical" evidence="10">
    <location>
        <begin position="85"/>
        <end position="116"/>
    </location>
</feature>
<dbReference type="GO" id="GO:0015648">
    <property type="term" value="F:lipid-linked peptidoglycan transporter activity"/>
    <property type="evidence" value="ECO:0007669"/>
    <property type="project" value="UniProtKB-UniRule"/>
</dbReference>
<dbReference type="PANTHER" id="PTHR47019:SF1">
    <property type="entry name" value="LIPID II FLIPPASE MURJ"/>
    <property type="match status" value="1"/>
</dbReference>
<dbReference type="OrthoDB" id="9816572at2"/>
<dbReference type="GO" id="GO:0005886">
    <property type="term" value="C:plasma membrane"/>
    <property type="evidence" value="ECO:0007669"/>
    <property type="project" value="UniProtKB-SubCell"/>
</dbReference>
<feature type="transmembrane region" description="Helical" evidence="10">
    <location>
        <begin position="28"/>
        <end position="47"/>
    </location>
</feature>
<feature type="transmembrane region" description="Helical" evidence="10">
    <location>
        <begin position="451"/>
        <end position="471"/>
    </location>
</feature>
<feature type="transmembrane region" description="Helical" evidence="10">
    <location>
        <begin position="163"/>
        <end position="181"/>
    </location>
</feature>
<keyword evidence="10" id="KW-0997">Cell inner membrane</keyword>
<dbReference type="GO" id="GO:0008360">
    <property type="term" value="P:regulation of cell shape"/>
    <property type="evidence" value="ECO:0007669"/>
    <property type="project" value="UniProtKB-UniRule"/>
</dbReference>
<keyword evidence="7 10" id="KW-0472">Membrane</keyword>
<sequence>MSVALLKSSGVVGLMTLMSRILGFVRDVMFATAFGAGAAMDAFLIALKIPNFGRRMFAEGAFSQAFVPVFTETKTTGTHAQARDLVAVVMGTLAGVLSLVTLLGCLAAPVLIWLFAPGFGTDPDKHALGTELLRWTFPYLMFISLTAMASGVLNAYGRFAVPAFTPVILNACLIATVFIDASSVMVLAYAVFIAGILQFAFQLPLLLRLGLLPPPRWGWRDVRVRRIVGLMVPVMIGSSVAQISLLLDSALASLLGDGSVSWLYYADRLMEFPLGIFSIAIGTVILPALSAQYARRSGDEFSHTLDWGLRTILVIGVPAALGLMIFAGPLVATLFGHGAFDAYDVRMTMYALWAYAAGFMGFSLVKVLVPGFYARQETRIPVRYGIVALCCGMAMSLGLFVCAQWLQWPAAHAGLAAATSASAWINALLLLRRLRRDGAYRPQPGWPAFALRLLTANAAMALLLVGLSGTLETWLALGVHARGVRLAAIVVTAAAVYFGCLWLVGLRPAHFRRAQGQR</sequence>
<dbReference type="CDD" id="cd13123">
    <property type="entry name" value="MATE_MurJ_like"/>
    <property type="match status" value="1"/>
</dbReference>
<comment type="similarity">
    <text evidence="9 10 11">Belongs to the MurJ/MviN family.</text>
</comment>
<dbReference type="RefSeq" id="WP_091535725.1">
    <property type="nucleotide sequence ID" value="NZ_FOOC01000019.1"/>
</dbReference>
<dbReference type="STRING" id="1076937.SAMN04488120_11921"/>
<feature type="transmembrane region" description="Helical" evidence="10">
    <location>
        <begin position="483"/>
        <end position="504"/>
    </location>
</feature>
<evidence type="ECO:0000256" key="8">
    <source>
        <dbReference type="ARBA" id="ARBA00060041"/>
    </source>
</evidence>
<dbReference type="AlphaFoldDB" id="A0A1I2KIL9"/>
<evidence type="ECO:0000313" key="13">
    <source>
        <dbReference type="Proteomes" id="UP000199771"/>
    </source>
</evidence>
<dbReference type="UniPathway" id="UPA00219"/>
<organism evidence="12 13">
    <name type="scientific">Fontimonas thermophila</name>
    <dbReference type="NCBI Taxonomy" id="1076937"/>
    <lineage>
        <taxon>Bacteria</taxon>
        <taxon>Pseudomonadati</taxon>
        <taxon>Pseudomonadota</taxon>
        <taxon>Gammaproteobacteria</taxon>
        <taxon>Nevskiales</taxon>
        <taxon>Nevskiaceae</taxon>
        <taxon>Fontimonas</taxon>
    </lineage>
</organism>
<keyword evidence="10 11" id="KW-0961">Cell wall biogenesis/degradation</keyword>
<keyword evidence="2 10" id="KW-1003">Cell membrane</keyword>
<evidence type="ECO:0000256" key="1">
    <source>
        <dbReference type="ARBA" id="ARBA00004651"/>
    </source>
</evidence>
<evidence type="ECO:0000256" key="9">
    <source>
        <dbReference type="ARBA" id="ARBA00061532"/>
    </source>
</evidence>
<evidence type="ECO:0000256" key="7">
    <source>
        <dbReference type="ARBA" id="ARBA00023136"/>
    </source>
</evidence>
<keyword evidence="3 10" id="KW-0812">Transmembrane</keyword>
<evidence type="ECO:0000256" key="11">
    <source>
        <dbReference type="PIRNR" id="PIRNR002869"/>
    </source>
</evidence>